<organism evidence="3 4">
    <name type="scientific">Hortaea werneckii</name>
    <name type="common">Black yeast</name>
    <name type="synonym">Cladosporium werneckii</name>
    <dbReference type="NCBI Taxonomy" id="91943"/>
    <lineage>
        <taxon>Eukaryota</taxon>
        <taxon>Fungi</taxon>
        <taxon>Dikarya</taxon>
        <taxon>Ascomycota</taxon>
        <taxon>Pezizomycotina</taxon>
        <taxon>Dothideomycetes</taxon>
        <taxon>Dothideomycetidae</taxon>
        <taxon>Mycosphaerellales</taxon>
        <taxon>Teratosphaeriaceae</taxon>
        <taxon>Hortaea</taxon>
    </lineage>
</organism>
<accession>A0A3M7GXW4</accession>
<evidence type="ECO:0000313" key="4">
    <source>
        <dbReference type="Proteomes" id="UP000281468"/>
    </source>
</evidence>
<comment type="caution">
    <text evidence="3">The sequence shown here is derived from an EMBL/GenBank/DDBJ whole genome shotgun (WGS) entry which is preliminary data.</text>
</comment>
<feature type="region of interest" description="Disordered" evidence="2">
    <location>
        <begin position="990"/>
        <end position="1029"/>
    </location>
</feature>
<feature type="region of interest" description="Disordered" evidence="2">
    <location>
        <begin position="935"/>
        <end position="954"/>
    </location>
</feature>
<feature type="coiled-coil region" evidence="1">
    <location>
        <begin position="736"/>
        <end position="784"/>
    </location>
</feature>
<dbReference type="VEuPathDB" id="FungiDB:BTJ68_10794"/>
<gene>
    <name evidence="3" type="ORF">D0862_04832</name>
</gene>
<proteinExistence type="predicted"/>
<feature type="compositionally biased region" description="Polar residues" evidence="2">
    <location>
        <begin position="999"/>
        <end position="1011"/>
    </location>
</feature>
<dbReference type="PANTHER" id="PTHR42064">
    <property type="entry name" value="YALI0F28677P"/>
    <property type="match status" value="1"/>
</dbReference>
<dbReference type="Proteomes" id="UP000281468">
    <property type="component" value="Unassembled WGS sequence"/>
</dbReference>
<feature type="region of interest" description="Disordered" evidence="2">
    <location>
        <begin position="21"/>
        <end position="54"/>
    </location>
</feature>
<evidence type="ECO:0000256" key="1">
    <source>
        <dbReference type="SAM" id="Coils"/>
    </source>
</evidence>
<feature type="compositionally biased region" description="Polar residues" evidence="2">
    <location>
        <begin position="25"/>
        <end position="42"/>
    </location>
</feature>
<reference evidence="3 4" key="1">
    <citation type="journal article" date="2018" name="BMC Genomics">
        <title>Genomic evidence for intraspecific hybridization in a clonal and extremely halotolerant yeast.</title>
        <authorList>
            <person name="Gostincar C."/>
            <person name="Stajich J.E."/>
            <person name="Zupancic J."/>
            <person name="Zalar P."/>
            <person name="Gunde-Cimerman N."/>
        </authorList>
    </citation>
    <scope>NUCLEOTIDE SEQUENCE [LARGE SCALE GENOMIC DNA]</scope>
    <source>
        <strain evidence="3 4">EXF-171</strain>
    </source>
</reference>
<keyword evidence="1" id="KW-0175">Coiled coil</keyword>
<dbReference type="PANTHER" id="PTHR42064:SF1">
    <property type="entry name" value="YALI0F28677P"/>
    <property type="match status" value="1"/>
</dbReference>
<evidence type="ECO:0000256" key="2">
    <source>
        <dbReference type="SAM" id="MobiDB-lite"/>
    </source>
</evidence>
<name>A0A3M7GXW4_HORWE</name>
<feature type="compositionally biased region" description="Polar residues" evidence="2">
    <location>
        <begin position="1020"/>
        <end position="1029"/>
    </location>
</feature>
<sequence length="1385" mass="154217">MEMVMKPGGLFVLGLAHHTEGKSLETPSPERNSPLGNFTSPGVDNGPPSPRNAPSLTHVAHLLRSQRSHERQTLQREDHVHSLQVKAAGTFRLVHATHLLQRTLAECIRAEDKERFVSVQNALQNALALRQQGCQLSDPEVPATDSRFPLHQLPETALALMQRFLSAMRQDGDFLANRIASLSHHELLALLPEKITARSSDSVFGSSTGSRSRVSAHLGYLADVQTDLLSSGSFSSTLETMILSVRDLSMPQATEERRSLDLWSTVCARLIVEQKPGSEKLVPAVLDIWTSSCHWPGKTRIELWIAETLRKGAFLLEQPSKQSFRIRAHGRPDPSADDEKKSEEFYSQATDALLELLADPSNVSVIPNKALEMCRAIWTKLQTSPEHQRGFPHFILTRWLFSSFLVQAVTLPEVWLTYWTAEHQLTTRRLSISCLSYTYQTMHANVYFVKLPTERRRSSSMKYGTSVPSQSIHRVQAIMARLSSLQPLSQTKQAHARCPRVTLPATEAVRMIRSLYPQRRPSSLLSDIDTLHSGLRSSASSVSGFSLFQNSAALPTITQTQPTWQYEAVKVGEIYPDTFNGHPSESTQATVQSEALTGDASQLLEAAQMLEDQLSPGTARTEWLSFALQTETAGSGPNPNEIKVGRTHQRHVRQCIDIVDPLIQDFEADDDINKYAPIDDCYEDLTQALEKRIRSSEAVGDFLRAHHWLERLHQLQNLHTSETINSSMAIALEDMMSEAERSLEHSESTMQRYDRSLRLIQPSLDYDNAVLKQFEQTLERLRNRMWFVSDVRTSALYDEARCVAGALRVMGKPKRGSQTRAAPPLRHWSASRLTTSFHLKTEAQILEIMSALPHQGGPNKLSDDQARSTISWMDTNNIENLCKGEERLHRLSMEIRKCVERATGAESALLLSNALFTSWSPGPSATIAHRTFDRPTSGHAIGRRTDGLTLKTDVPGSIGSASSASYALSSTSSHDVFDSRSPTLTHRSSTPFWSPAVTEGNSASSATSIGSRTAPMISHPSKTLPHTPQPVQNEMDRLRRDLTSFLLSDVASCLFVDGSETDNAFWTGLGGEISTKCLQNIPGSTNGMQDPAHTSHNVTKRLTFDYSSSLRHMLRTFSAFTDPMSKLFKLDEIGQLLAVQLAVNDKVDEPDPTPGLRSYRRFAGNAHPSEDDLVSSFRSLFANPSIRPNTIFRDLQYIAALVPAQFLESMEQGKAFWNAAVAITQLKQDTCKVMVETADSIIAYHSNNRGHGRSPSSAQQQRDSAAFTLSSRSSSAEDVSRYSMADAGYLLQITAKEGNHVAQRELATLYLTNPDLMGHIIAPFAKPRDVFKEELESKWRKNQDPNRCDPATMCVAHHWMSLSSKSGDALAKEYLRQREEMEKLP</sequence>
<evidence type="ECO:0000313" key="3">
    <source>
        <dbReference type="EMBL" id="RMZ05849.1"/>
    </source>
</evidence>
<protein>
    <submittedName>
        <fullName evidence="3">Uncharacterized protein</fullName>
    </submittedName>
</protein>
<dbReference type="EMBL" id="QWIQ01000120">
    <property type="protein sequence ID" value="RMZ05849.1"/>
    <property type="molecule type" value="Genomic_DNA"/>
</dbReference>